<dbReference type="HOGENOM" id="CLU_012044_0_0_6"/>
<dbReference type="EC" id="2.7.7.7" evidence="3"/>
<dbReference type="SUPFAM" id="SSF53098">
    <property type="entry name" value="Ribonuclease H-like"/>
    <property type="match status" value="1"/>
</dbReference>
<gene>
    <name evidence="7" type="ORF">F902_02733</name>
</gene>
<organism evidence="7 8">
    <name type="scientific">Acinetobacter higginsii</name>
    <dbReference type="NCBI Taxonomy" id="70347"/>
    <lineage>
        <taxon>Bacteria</taxon>
        <taxon>Pseudomonadati</taxon>
        <taxon>Pseudomonadota</taxon>
        <taxon>Gammaproteobacteria</taxon>
        <taxon>Moraxellales</taxon>
        <taxon>Moraxellaceae</taxon>
        <taxon>Acinetobacter</taxon>
    </lineage>
</organism>
<dbReference type="Proteomes" id="UP000013084">
    <property type="component" value="Unassembled WGS sequence"/>
</dbReference>
<dbReference type="PATRIC" id="fig|1217700.3.peg.2656"/>
<keyword evidence="8" id="KW-1185">Reference proteome</keyword>
<sequence>MSPTYTLKEAQDLVLSKMTTEWTDMFCPEEIADRIHKGVFDYFSIFNGLFERDLIEKKIVWLGTKSHTHDDCLEESFADPNASKYEGYRFQYRRKLPNWPPKFLYLDLETYSETPIKNGTHIYAENAEIMVFAWALDDGPVHVWDVTDGSTMPVLLMKALLDSDKNIKIVAHNSGFDRTVLRHSNLKSNLANQAARDIHRWEDTMVQALSHSLPGGLDILCEIFKIDQDKAKDKAGKQLIQLFCKPRPANQKIRRATSETHPTEWARFLEYAKSDILAMRELHKKIPKWNYRNAELALWHLDQKINDRGVCIDLELVHTAIEAVEKAQKGLAKRTVALTDGEVQAATQRDAMLKHILEAHGVSLPDMQKSTLERRLNDESLPLAVRELLAIRLQASTTSTAKYNALAKGTSKDGRLRGTLQFNGASRTGRWAGRLFQPQNLPRPALKQSVIDEGIETLKIGCADLFYENVMELTSSAIRGCICAPEGKKLVVTDLSNIEGRALAWLAGETWKIKAFYDFDAGIGHDLYKLAYAKSFSVSPESVDKEQRQVGKVQELALGYEGGVGAFLTFAAAYGLDLDAMADQAYDSLDPSILNEAIRAWEWHKKERRTTFGLKKKTWLVCDSFKRSWRYAHPNISAWWNELRQAAIEAINNPDRAVPCRKVTFIKKGSWLLIKLPSGRFLCYPGAKAEDGKISYLGNNQYTRKWERLYTYGGKFAENITQAFSRDVLGYNMPLIEESGYDICLSVHDEVITETDDLPEFNPDHLSSLLARNPDWAIDLPLAAAGFESYRYKKD</sequence>
<dbReference type="GO" id="GO:0006302">
    <property type="term" value="P:double-strand break repair"/>
    <property type="evidence" value="ECO:0007669"/>
    <property type="project" value="TreeGrafter"/>
</dbReference>
<evidence type="ECO:0000256" key="3">
    <source>
        <dbReference type="ARBA" id="ARBA00012417"/>
    </source>
</evidence>
<dbReference type="GO" id="GO:0003677">
    <property type="term" value="F:DNA binding"/>
    <property type="evidence" value="ECO:0007669"/>
    <property type="project" value="InterPro"/>
</dbReference>
<dbReference type="OrthoDB" id="9764911at2"/>
<reference evidence="7 8" key="1">
    <citation type="submission" date="2013-02" db="EMBL/GenBank/DDBJ databases">
        <title>The Genome Sequence of Acinetobacter sp. CIP 70.18.</title>
        <authorList>
            <consortium name="The Broad Institute Genome Sequencing Platform"/>
            <consortium name="The Broad Institute Genome Sequencing Center for Infectious Disease"/>
            <person name="Cerqueira G."/>
            <person name="Feldgarden M."/>
            <person name="Courvalin P."/>
            <person name="Perichon B."/>
            <person name="Grillot-Courvalin C."/>
            <person name="Clermont D."/>
            <person name="Rocha E."/>
            <person name="Yoon E.-J."/>
            <person name="Nemec A."/>
            <person name="Walker B."/>
            <person name="Young S.K."/>
            <person name="Zeng Q."/>
            <person name="Gargeya S."/>
            <person name="Fitzgerald M."/>
            <person name="Haas B."/>
            <person name="Abouelleil A."/>
            <person name="Alvarado L."/>
            <person name="Arachchi H.M."/>
            <person name="Berlin A.M."/>
            <person name="Chapman S.B."/>
            <person name="Dewar J."/>
            <person name="Goldberg J."/>
            <person name="Griggs A."/>
            <person name="Gujja S."/>
            <person name="Hansen M."/>
            <person name="Howarth C."/>
            <person name="Imamovic A."/>
            <person name="Larimer J."/>
            <person name="McCowan C."/>
            <person name="Murphy C."/>
            <person name="Neiman D."/>
            <person name="Pearson M."/>
            <person name="Priest M."/>
            <person name="Roberts A."/>
            <person name="Saif S."/>
            <person name="Shea T."/>
            <person name="Sisk P."/>
            <person name="Sykes S."/>
            <person name="Wortman J."/>
            <person name="Nusbaum C."/>
            <person name="Birren B."/>
        </authorList>
    </citation>
    <scope>NUCLEOTIDE SEQUENCE [LARGE SCALE GENOMIC DNA]</scope>
    <source>
        <strain evidence="7 8">CIP 70.18</strain>
    </source>
</reference>
<dbReference type="Gene3D" id="3.30.420.10">
    <property type="entry name" value="Ribonuclease H-like superfamily/Ribonuclease H"/>
    <property type="match status" value="1"/>
</dbReference>
<name>N9RK14_9GAMM</name>
<dbReference type="GO" id="GO:0003887">
    <property type="term" value="F:DNA-directed DNA polymerase activity"/>
    <property type="evidence" value="ECO:0007669"/>
    <property type="project" value="UniProtKB-EC"/>
</dbReference>
<evidence type="ECO:0000256" key="1">
    <source>
        <dbReference type="ARBA" id="ARBA00007705"/>
    </source>
</evidence>
<dbReference type="InterPro" id="IPR036397">
    <property type="entry name" value="RNaseH_sf"/>
</dbReference>
<dbReference type="Gene3D" id="3.30.70.370">
    <property type="match status" value="1"/>
</dbReference>
<evidence type="ECO:0000313" key="7">
    <source>
        <dbReference type="EMBL" id="ENX58333.1"/>
    </source>
</evidence>
<dbReference type="AlphaFoldDB" id="N9RK14"/>
<dbReference type="Gene3D" id="1.10.150.20">
    <property type="entry name" value="5' to 3' exonuclease, C-terminal subdomain"/>
    <property type="match status" value="1"/>
</dbReference>
<comment type="similarity">
    <text evidence="1">Belongs to the DNA polymerase type-A family.</text>
</comment>
<evidence type="ECO:0000313" key="8">
    <source>
        <dbReference type="Proteomes" id="UP000013084"/>
    </source>
</evidence>
<accession>N9RK14</accession>
<evidence type="ECO:0000256" key="4">
    <source>
        <dbReference type="ARBA" id="ARBA00022705"/>
    </source>
</evidence>
<dbReference type="SUPFAM" id="SSF56672">
    <property type="entry name" value="DNA/RNA polymerases"/>
    <property type="match status" value="1"/>
</dbReference>
<comment type="subunit">
    <text evidence="2">Single-chain monomer with multiple functions.</text>
</comment>
<dbReference type="InterPro" id="IPR043502">
    <property type="entry name" value="DNA/RNA_pol_sf"/>
</dbReference>
<comment type="catalytic activity">
    <reaction evidence="5">
        <text>DNA(n) + a 2'-deoxyribonucleoside 5'-triphosphate = DNA(n+1) + diphosphate</text>
        <dbReference type="Rhea" id="RHEA:22508"/>
        <dbReference type="Rhea" id="RHEA-COMP:17339"/>
        <dbReference type="Rhea" id="RHEA-COMP:17340"/>
        <dbReference type="ChEBI" id="CHEBI:33019"/>
        <dbReference type="ChEBI" id="CHEBI:61560"/>
        <dbReference type="ChEBI" id="CHEBI:173112"/>
        <dbReference type="EC" id="2.7.7.7"/>
    </reaction>
</comment>
<dbReference type="RefSeq" id="WP_005204163.1">
    <property type="nucleotide sequence ID" value="NZ_KB850072.1"/>
</dbReference>
<comment type="caution">
    <text evidence="7">The sequence shown here is derived from an EMBL/GenBank/DDBJ whole genome shotgun (WGS) entry which is preliminary data.</text>
</comment>
<dbReference type="PANTHER" id="PTHR10133:SF27">
    <property type="entry name" value="DNA POLYMERASE NU"/>
    <property type="match status" value="1"/>
</dbReference>
<dbReference type="EMBL" id="APRN01000036">
    <property type="protein sequence ID" value="ENX58333.1"/>
    <property type="molecule type" value="Genomic_DNA"/>
</dbReference>
<keyword evidence="4" id="KW-0235">DNA replication</keyword>
<protein>
    <recommendedName>
        <fullName evidence="3">DNA-directed DNA polymerase</fullName>
        <ecNumber evidence="3">2.7.7.7</ecNumber>
    </recommendedName>
</protein>
<dbReference type="SMART" id="SM00482">
    <property type="entry name" value="POLAc"/>
    <property type="match status" value="1"/>
</dbReference>
<dbReference type="InterPro" id="IPR012337">
    <property type="entry name" value="RNaseH-like_sf"/>
</dbReference>
<dbReference type="GO" id="GO:0006261">
    <property type="term" value="P:DNA-templated DNA replication"/>
    <property type="evidence" value="ECO:0007669"/>
    <property type="project" value="InterPro"/>
</dbReference>
<evidence type="ECO:0000259" key="6">
    <source>
        <dbReference type="SMART" id="SM00482"/>
    </source>
</evidence>
<evidence type="ECO:0000256" key="5">
    <source>
        <dbReference type="ARBA" id="ARBA00049244"/>
    </source>
</evidence>
<evidence type="ECO:0000256" key="2">
    <source>
        <dbReference type="ARBA" id="ARBA00011541"/>
    </source>
</evidence>
<dbReference type="PANTHER" id="PTHR10133">
    <property type="entry name" value="DNA POLYMERASE I"/>
    <property type="match status" value="1"/>
</dbReference>
<dbReference type="InterPro" id="IPR002298">
    <property type="entry name" value="DNA_polymerase_A"/>
</dbReference>
<feature type="domain" description="DNA-directed DNA polymerase family A palm" evidence="6">
    <location>
        <begin position="475"/>
        <end position="757"/>
    </location>
</feature>
<proteinExistence type="inferred from homology"/>
<dbReference type="InterPro" id="IPR001098">
    <property type="entry name" value="DNA-dir_DNA_pol_A_palm_dom"/>
</dbReference>